<keyword evidence="5" id="KW-1185">Reference proteome</keyword>
<organism evidence="4 5">
    <name type="scientific">Vibrio fortis</name>
    <dbReference type="NCBI Taxonomy" id="212667"/>
    <lineage>
        <taxon>Bacteria</taxon>
        <taxon>Pseudomonadati</taxon>
        <taxon>Pseudomonadota</taxon>
        <taxon>Gammaproteobacteria</taxon>
        <taxon>Vibrionales</taxon>
        <taxon>Vibrionaceae</taxon>
        <taxon>Vibrio</taxon>
    </lineage>
</organism>
<feature type="domain" description="GGDEF" evidence="3">
    <location>
        <begin position="352"/>
        <end position="492"/>
    </location>
</feature>
<dbReference type="EMBL" id="JFFR01000018">
    <property type="protein sequence ID" value="KDN28669.1"/>
    <property type="molecule type" value="Genomic_DNA"/>
</dbReference>
<dbReference type="InterPro" id="IPR029787">
    <property type="entry name" value="Nucleotide_cyclase"/>
</dbReference>
<dbReference type="GO" id="GO:0043709">
    <property type="term" value="P:cell adhesion involved in single-species biofilm formation"/>
    <property type="evidence" value="ECO:0007669"/>
    <property type="project" value="TreeGrafter"/>
</dbReference>
<protein>
    <recommendedName>
        <fullName evidence="1">diguanylate cyclase</fullName>
        <ecNumber evidence="1">2.7.7.65</ecNumber>
    </recommendedName>
</protein>
<dbReference type="EC" id="2.7.7.65" evidence="1"/>
<name>A0A066UWY7_9VIBR</name>
<evidence type="ECO:0000259" key="3">
    <source>
        <dbReference type="PROSITE" id="PS50887"/>
    </source>
</evidence>
<dbReference type="OrthoDB" id="9812260at2"/>
<dbReference type="GO" id="GO:1902201">
    <property type="term" value="P:negative regulation of bacterial-type flagellum-dependent cell motility"/>
    <property type="evidence" value="ECO:0007669"/>
    <property type="project" value="TreeGrafter"/>
</dbReference>
<dbReference type="Pfam" id="PF00990">
    <property type="entry name" value="GGDEF"/>
    <property type="match status" value="1"/>
</dbReference>
<proteinExistence type="predicted"/>
<dbReference type="Gene3D" id="3.30.70.270">
    <property type="match status" value="1"/>
</dbReference>
<dbReference type="AlphaFoldDB" id="A0A066UWY7"/>
<dbReference type="InterPro" id="IPR000160">
    <property type="entry name" value="GGDEF_dom"/>
</dbReference>
<gene>
    <name evidence="4" type="ORF">VFDL14_15805</name>
</gene>
<dbReference type="InterPro" id="IPR050469">
    <property type="entry name" value="Diguanylate_Cyclase"/>
</dbReference>
<dbReference type="InterPro" id="IPR043128">
    <property type="entry name" value="Rev_trsase/Diguanyl_cyclase"/>
</dbReference>
<evidence type="ECO:0000256" key="1">
    <source>
        <dbReference type="ARBA" id="ARBA00012528"/>
    </source>
</evidence>
<evidence type="ECO:0000313" key="5">
    <source>
        <dbReference type="Proteomes" id="UP000027219"/>
    </source>
</evidence>
<dbReference type="Proteomes" id="UP000027219">
    <property type="component" value="Unassembled WGS sequence"/>
</dbReference>
<dbReference type="SUPFAM" id="SSF55073">
    <property type="entry name" value="Nucleotide cyclase"/>
    <property type="match status" value="1"/>
</dbReference>
<dbReference type="GO" id="GO:0052621">
    <property type="term" value="F:diguanylate cyclase activity"/>
    <property type="evidence" value="ECO:0007669"/>
    <property type="project" value="UniProtKB-EC"/>
</dbReference>
<dbReference type="STRING" id="212667.VFDL14_15805"/>
<dbReference type="GO" id="GO:0005886">
    <property type="term" value="C:plasma membrane"/>
    <property type="evidence" value="ECO:0007669"/>
    <property type="project" value="TreeGrafter"/>
</dbReference>
<dbReference type="NCBIfam" id="TIGR00254">
    <property type="entry name" value="GGDEF"/>
    <property type="match status" value="1"/>
</dbReference>
<sequence>MINYQTLDFKKALLGLTALFLLVLSLLLVDSAEESDALYWIENQRVSQSLEELTQIINALEYNITALYPLHGDTYAFSHTRKIDGETCYFSSEEQSQPRFDFMFSGPIEMCDPRSQLNVEASKRLFIAPTMAYFANTIDTISAIYFISKEKFIISSPSDFASYIQGDTFESVVNSRPYWINTIRFGLTQKKDRVVYTGQYDDYLTGKKVVTLTKGIYVDGEFKGVLGVDGYVSNLVSNPKHGYEISSTLGVNKYGFMDFTHSHPLYVDGLHTQLYLNIEEKKREHILHVLEMDRLQLSLLLGLFITSVLVLWRICTKQEHHRLSELAMRDPMTGLLNRRGFEARLMAQDEEPIIGIGVFDIDDFKAVNDKYGHKVGDEVICHVAHLMTSSVRQRDIVARFGGEEFVVAITGESSELLTSIFERIQNDISLQGYRCSDGDRISVSVSGGATLYSLYKFDSLAHLWHNQSIRASDEQLYQAKISGKNQVCIQVF</sequence>
<dbReference type="PROSITE" id="PS50887">
    <property type="entry name" value="GGDEF"/>
    <property type="match status" value="1"/>
</dbReference>
<dbReference type="PANTHER" id="PTHR45138">
    <property type="entry name" value="REGULATORY COMPONENTS OF SENSORY TRANSDUCTION SYSTEM"/>
    <property type="match status" value="1"/>
</dbReference>
<evidence type="ECO:0000256" key="2">
    <source>
        <dbReference type="ARBA" id="ARBA00034247"/>
    </source>
</evidence>
<dbReference type="Gene3D" id="3.30.450.20">
    <property type="entry name" value="PAS domain"/>
    <property type="match status" value="1"/>
</dbReference>
<comment type="caution">
    <text evidence="4">The sequence shown here is derived from an EMBL/GenBank/DDBJ whole genome shotgun (WGS) entry which is preliminary data.</text>
</comment>
<dbReference type="CDD" id="cd01949">
    <property type="entry name" value="GGDEF"/>
    <property type="match status" value="1"/>
</dbReference>
<comment type="catalytic activity">
    <reaction evidence="2">
        <text>2 GTP = 3',3'-c-di-GMP + 2 diphosphate</text>
        <dbReference type="Rhea" id="RHEA:24898"/>
        <dbReference type="ChEBI" id="CHEBI:33019"/>
        <dbReference type="ChEBI" id="CHEBI:37565"/>
        <dbReference type="ChEBI" id="CHEBI:58805"/>
        <dbReference type="EC" id="2.7.7.65"/>
    </reaction>
</comment>
<reference evidence="4 5" key="1">
    <citation type="submission" date="2014-02" db="EMBL/GenBank/DDBJ databases">
        <title>Vibrio fortis Dalian14 Genome Sequencing.</title>
        <authorList>
            <person name="Wang Y."/>
            <person name="Song L."/>
            <person name="Liu G."/>
            <person name="Ding J."/>
        </authorList>
    </citation>
    <scope>NUCLEOTIDE SEQUENCE [LARGE SCALE GENOMIC DNA]</scope>
    <source>
        <strain evidence="4 5">Dalian14</strain>
    </source>
</reference>
<dbReference type="PANTHER" id="PTHR45138:SF9">
    <property type="entry name" value="DIGUANYLATE CYCLASE DGCM-RELATED"/>
    <property type="match status" value="1"/>
</dbReference>
<evidence type="ECO:0000313" key="4">
    <source>
        <dbReference type="EMBL" id="KDN28669.1"/>
    </source>
</evidence>
<dbReference type="SMART" id="SM00267">
    <property type="entry name" value="GGDEF"/>
    <property type="match status" value="1"/>
</dbReference>
<accession>A0A066UWY7</accession>